<evidence type="ECO:0000256" key="7">
    <source>
        <dbReference type="SAM" id="Phobius"/>
    </source>
</evidence>
<reference evidence="8" key="1">
    <citation type="submission" date="2022-11" db="UniProtKB">
        <authorList>
            <consortium name="EnsemblMetazoa"/>
        </authorList>
    </citation>
    <scope>IDENTIFICATION</scope>
</reference>
<evidence type="ECO:0000256" key="4">
    <source>
        <dbReference type="ARBA" id="ARBA00022989"/>
    </source>
</evidence>
<dbReference type="GO" id="GO:0016020">
    <property type="term" value="C:membrane"/>
    <property type="evidence" value="ECO:0007669"/>
    <property type="project" value="UniProtKB-SubCell"/>
</dbReference>
<evidence type="ECO:0000256" key="5">
    <source>
        <dbReference type="ARBA" id="ARBA00023136"/>
    </source>
</evidence>
<evidence type="ECO:0000256" key="6">
    <source>
        <dbReference type="SAM" id="MobiDB-lite"/>
    </source>
</evidence>
<keyword evidence="3 7" id="KW-0812">Transmembrane</keyword>
<evidence type="ECO:0000256" key="1">
    <source>
        <dbReference type="ARBA" id="ARBA00004141"/>
    </source>
</evidence>
<evidence type="ECO:0000256" key="3">
    <source>
        <dbReference type="ARBA" id="ARBA00022692"/>
    </source>
</evidence>
<dbReference type="InterPro" id="IPR030417">
    <property type="entry name" value="MS4A"/>
</dbReference>
<comment type="similarity">
    <text evidence="2">Belongs to the MS4A family.</text>
</comment>
<evidence type="ECO:0000313" key="8">
    <source>
        <dbReference type="EnsemblMetazoa" id="XP_038059538.1"/>
    </source>
</evidence>
<keyword evidence="4 7" id="KW-1133">Transmembrane helix</keyword>
<evidence type="ECO:0000313" key="9">
    <source>
        <dbReference type="Proteomes" id="UP000887568"/>
    </source>
</evidence>
<dbReference type="GeneID" id="119730623"/>
<dbReference type="RefSeq" id="XP_038059538.1">
    <property type="nucleotide sequence ID" value="XM_038203610.1"/>
</dbReference>
<dbReference type="Proteomes" id="UP000887568">
    <property type="component" value="Unplaced"/>
</dbReference>
<protein>
    <submittedName>
        <fullName evidence="8">Uncharacterized protein</fullName>
    </submittedName>
</protein>
<dbReference type="OMA" id="CTRHYES"/>
<feature type="transmembrane region" description="Helical" evidence="7">
    <location>
        <begin position="34"/>
        <end position="60"/>
    </location>
</feature>
<feature type="transmembrane region" description="Helical" evidence="7">
    <location>
        <begin position="99"/>
        <end position="122"/>
    </location>
</feature>
<dbReference type="PANTHER" id="PTHR23320:SF158">
    <property type="entry name" value="CREB-BINDING PROTEIN-LIKE ISOFORM X1"/>
    <property type="match status" value="1"/>
</dbReference>
<comment type="subcellular location">
    <subcellularLocation>
        <location evidence="1">Membrane</location>
        <topology evidence="1">Multi-pass membrane protein</topology>
    </subcellularLocation>
</comment>
<feature type="transmembrane region" description="Helical" evidence="7">
    <location>
        <begin position="161"/>
        <end position="186"/>
    </location>
</feature>
<keyword evidence="9" id="KW-1185">Reference proteome</keyword>
<organism evidence="8 9">
    <name type="scientific">Patiria miniata</name>
    <name type="common">Bat star</name>
    <name type="synonym">Asterina miniata</name>
    <dbReference type="NCBI Taxonomy" id="46514"/>
    <lineage>
        <taxon>Eukaryota</taxon>
        <taxon>Metazoa</taxon>
        <taxon>Echinodermata</taxon>
        <taxon>Eleutherozoa</taxon>
        <taxon>Asterozoa</taxon>
        <taxon>Asteroidea</taxon>
        <taxon>Valvatacea</taxon>
        <taxon>Valvatida</taxon>
        <taxon>Asterinidae</taxon>
        <taxon>Patiria</taxon>
    </lineage>
</organism>
<dbReference type="PANTHER" id="PTHR23320">
    <property type="entry name" value="MEMBRANE-SPANNING 4-DOMAINS SUBFAMILY A MS4A -RELATED"/>
    <property type="match status" value="1"/>
</dbReference>
<dbReference type="OrthoDB" id="10071849at2759"/>
<dbReference type="EnsemblMetazoa" id="XM_038203610.1">
    <property type="protein sequence ID" value="XP_038059538.1"/>
    <property type="gene ID" value="LOC119730623"/>
</dbReference>
<proteinExistence type="inferred from homology"/>
<keyword evidence="5 7" id="KW-0472">Membrane</keyword>
<feature type="transmembrane region" description="Helical" evidence="7">
    <location>
        <begin position="72"/>
        <end position="92"/>
    </location>
</feature>
<dbReference type="Pfam" id="PF04103">
    <property type="entry name" value="CD20"/>
    <property type="match status" value="1"/>
</dbReference>
<accession>A0A914A6W2</accession>
<dbReference type="AlphaFoldDB" id="A0A914A6W2"/>
<name>A0A914A6W2_PATMI</name>
<dbReference type="InterPro" id="IPR007237">
    <property type="entry name" value="CD20-like"/>
</dbReference>
<sequence>MQITQANGPANGVVQQQSPAVGYGRRAAKTPHGVPCLLVVSIFHLVLGVLSVGLGVAAIILQCAFYESGWAIWSGTLFFAVTGILGIIAACINRNKCLIIAFLVMSILSSVVAGLLLLEAAIGASLEIHDPSCTKQYYWHDGHYDSEYCVSSWQSRLAVDVVIAVVALADLIFSIVGSALCCYGLAKFVPTNTSATEMQVRYVPQQQQLRQTVTQFVPVINTQQPRQQQPYQMQAAPAAATPVQGGFLVSSPYVGQGLVPTQQVGVATQQIGLPQQHSGRSTPLLDVSQQHSGRSTPQLVYVQQPAVVPVVVPPQPNLVPQLQVGLQREQAIFQQSGVPIQQGGGSQQVEVGSQQVGIDSQLVGIGFQQEGVGSEQVGIGSQQVGIGSEQGGFGTQQDGIGSYQGSFGSQQVGTGSQQVGIGSDQGVFGSPQVGIGFHPVGIGSPQVGIGSPQEMASQPAGMAADPPATLHGSDERETVQDQEIGELQMGGDEQYRDDKLLLVDTD</sequence>
<feature type="region of interest" description="Disordered" evidence="6">
    <location>
        <begin position="453"/>
        <end position="477"/>
    </location>
</feature>
<evidence type="ECO:0000256" key="2">
    <source>
        <dbReference type="ARBA" id="ARBA00009565"/>
    </source>
</evidence>